<dbReference type="Proteomes" id="UP000373449">
    <property type="component" value="Unassembled WGS sequence"/>
</dbReference>
<proteinExistence type="inferred from homology"/>
<gene>
    <name evidence="5" type="ORF">CRN84_09645</name>
    <name evidence="6" type="ORF">NCTC12282_02837</name>
</gene>
<dbReference type="Proteomes" id="UP000224974">
    <property type="component" value="Unassembled WGS sequence"/>
</dbReference>
<dbReference type="InterPro" id="IPR036679">
    <property type="entry name" value="FlgN-like_sf"/>
</dbReference>
<feature type="coiled-coil region" evidence="4">
    <location>
        <begin position="37"/>
        <end position="64"/>
    </location>
</feature>
<evidence type="ECO:0000256" key="3">
    <source>
        <dbReference type="ARBA" id="ARBA00022795"/>
    </source>
</evidence>
<dbReference type="GO" id="GO:0044780">
    <property type="term" value="P:bacterial-type flagellum assembly"/>
    <property type="evidence" value="ECO:0007669"/>
    <property type="project" value="InterPro"/>
</dbReference>
<reference evidence="7" key="1">
    <citation type="submission" date="2017-09" db="EMBL/GenBank/DDBJ databases">
        <title>FDA dAtabase for Regulatory Grade micrObial Sequences (FDA-ARGOS): Supporting development and validation of Infectious Disease Dx tests.</title>
        <authorList>
            <person name="Minogue T."/>
            <person name="Wolcott M."/>
            <person name="Wasieloski L."/>
            <person name="Aguilar W."/>
            <person name="Moore D."/>
            <person name="Tallon L."/>
            <person name="Sadzewicz L."/>
            <person name="Ott S."/>
            <person name="Zhao X."/>
            <person name="Nagaraj S."/>
            <person name="Vavikolanu K."/>
            <person name="Aluvathingal J."/>
            <person name="Nadendla S."/>
            <person name="Sichtig H."/>
        </authorList>
    </citation>
    <scope>NUCLEOTIDE SEQUENCE [LARGE SCALE GENOMIC DNA]</scope>
    <source>
        <strain evidence="7">FDAARGOS_387</strain>
    </source>
</reference>
<evidence type="ECO:0000256" key="4">
    <source>
        <dbReference type="SAM" id="Coils"/>
    </source>
</evidence>
<dbReference type="STRING" id="1111728.GCA_000427805_00469"/>
<evidence type="ECO:0000313" key="8">
    <source>
        <dbReference type="Proteomes" id="UP000373449"/>
    </source>
</evidence>
<dbReference type="RefSeq" id="WP_029093076.1">
    <property type="nucleotide sequence ID" value="NZ_BRLG01000002.1"/>
</dbReference>
<dbReference type="SUPFAM" id="SSF140566">
    <property type="entry name" value="FlgN-like"/>
    <property type="match status" value="1"/>
</dbReference>
<dbReference type="Pfam" id="PF05130">
    <property type="entry name" value="FlgN"/>
    <property type="match status" value="1"/>
</dbReference>
<evidence type="ECO:0000313" key="6">
    <source>
        <dbReference type="EMBL" id="VFS47894.1"/>
    </source>
</evidence>
<evidence type="ECO:0000313" key="7">
    <source>
        <dbReference type="Proteomes" id="UP000224974"/>
    </source>
</evidence>
<keyword evidence="5" id="KW-0966">Cell projection</keyword>
<keyword evidence="7" id="KW-1185">Reference proteome</keyword>
<dbReference type="OrthoDB" id="5600584at2"/>
<keyword evidence="5" id="KW-0282">Flagellum</keyword>
<organism evidence="5 7">
    <name type="scientific">Budvicia aquatica</name>
    <dbReference type="NCBI Taxonomy" id="82979"/>
    <lineage>
        <taxon>Bacteria</taxon>
        <taxon>Pseudomonadati</taxon>
        <taxon>Pseudomonadota</taxon>
        <taxon>Gammaproteobacteria</taxon>
        <taxon>Enterobacterales</taxon>
        <taxon>Budviciaceae</taxon>
        <taxon>Budvicia</taxon>
    </lineage>
</organism>
<sequence length="142" mass="16813">MNTLQAQVREILSEIQKDRKYYIKLIHLLKQQRTMIIERKVEAMEELNQNMAKIYQLLSESAKKRIAALKDMCIPPHAEGMRFLFSRLPANHHIQAKALWEDLEQRVLECKELNERNANLLTMQQEILNSILGNEPDLIYQR</sequence>
<keyword evidence="5" id="KW-0969">Cilium</keyword>
<dbReference type="AlphaFoldDB" id="A0A2C6DLD6"/>
<evidence type="ECO:0000256" key="1">
    <source>
        <dbReference type="ARBA" id="ARBA00002397"/>
    </source>
</evidence>
<keyword evidence="4" id="KW-0175">Coiled coil</keyword>
<protein>
    <submittedName>
        <fullName evidence="5">Flagellar protein FlgN</fullName>
    </submittedName>
    <submittedName>
        <fullName evidence="6">FlgN protein</fullName>
    </submittedName>
</protein>
<dbReference type="InterPro" id="IPR007809">
    <property type="entry name" value="FlgN-like"/>
</dbReference>
<evidence type="ECO:0000313" key="5">
    <source>
        <dbReference type="EMBL" id="PHI29574.1"/>
    </source>
</evidence>
<comment type="similarity">
    <text evidence="2">Belongs to the FlgN family.</text>
</comment>
<reference evidence="6 8" key="3">
    <citation type="submission" date="2019-03" db="EMBL/GenBank/DDBJ databases">
        <authorList>
            <consortium name="Pathogen Informatics"/>
        </authorList>
    </citation>
    <scope>NUCLEOTIDE SEQUENCE [LARGE SCALE GENOMIC DNA]</scope>
    <source>
        <strain evidence="6 8">NCTC12282</strain>
    </source>
</reference>
<evidence type="ECO:0000256" key="2">
    <source>
        <dbReference type="ARBA" id="ARBA00007703"/>
    </source>
</evidence>
<name>A0A2C6DLD6_9GAMM</name>
<keyword evidence="3" id="KW-1005">Bacterial flagellum biogenesis</keyword>
<comment type="function">
    <text evidence="1">Required for the efficient initiation of filament assembly.</text>
</comment>
<dbReference type="EMBL" id="CAADJA010000002">
    <property type="protein sequence ID" value="VFS47894.1"/>
    <property type="molecule type" value="Genomic_DNA"/>
</dbReference>
<dbReference type="EMBL" id="PDDX01000001">
    <property type="protein sequence ID" value="PHI29574.1"/>
    <property type="molecule type" value="Genomic_DNA"/>
</dbReference>
<dbReference type="Gene3D" id="1.20.58.300">
    <property type="entry name" value="FlgN-like"/>
    <property type="match status" value="1"/>
</dbReference>
<accession>A0A2C6DLD6</accession>
<reference evidence="5" key="2">
    <citation type="submission" date="2017-09" db="EMBL/GenBank/DDBJ databases">
        <title>FDA dAtabase for Regulatory Grade micrObial Sequences (FDA-ARGOS): Supporting development and validation of Infectious Disease Dx tests.</title>
        <authorList>
            <person name="Minogue T."/>
            <person name="Wolcott M."/>
            <person name="Wasieloski L."/>
            <person name="Aguilar W."/>
            <person name="Moore D."/>
            <person name="Tallon L.J."/>
            <person name="Sadzewicz L."/>
            <person name="Ott S."/>
            <person name="Zhao X."/>
            <person name="Nagaraj S."/>
            <person name="Vavikolanu K."/>
            <person name="Aluvathingal J."/>
            <person name="Nadendla S."/>
            <person name="Sichtig H."/>
        </authorList>
    </citation>
    <scope>NUCLEOTIDE SEQUENCE</scope>
    <source>
        <strain evidence="5">FDAARGOS_387</strain>
    </source>
</reference>